<evidence type="ECO:0000313" key="1">
    <source>
        <dbReference type="EMBL" id="KIM71842.1"/>
    </source>
</evidence>
<dbReference type="AlphaFoldDB" id="A0A0C3B3H7"/>
<dbReference type="HOGENOM" id="CLU_172948_0_0_1"/>
<dbReference type="STRING" id="765440.A0A0C3B3H7"/>
<proteinExistence type="predicted"/>
<organism evidence="1 2">
    <name type="scientific">Piloderma croceum (strain F 1598)</name>
    <dbReference type="NCBI Taxonomy" id="765440"/>
    <lineage>
        <taxon>Eukaryota</taxon>
        <taxon>Fungi</taxon>
        <taxon>Dikarya</taxon>
        <taxon>Basidiomycota</taxon>
        <taxon>Agaricomycotina</taxon>
        <taxon>Agaricomycetes</taxon>
        <taxon>Agaricomycetidae</taxon>
        <taxon>Atheliales</taxon>
        <taxon>Atheliaceae</taxon>
        <taxon>Piloderma</taxon>
    </lineage>
</organism>
<evidence type="ECO:0000313" key="2">
    <source>
        <dbReference type="Proteomes" id="UP000054166"/>
    </source>
</evidence>
<dbReference type="Proteomes" id="UP000054166">
    <property type="component" value="Unassembled WGS sequence"/>
</dbReference>
<sequence length="74" mass="8308">ERCPPEILHHIFALACKDGGSTARSLSLVSRTISKKSTYSRLHSVACHGADQILSFARILDTRPPHLRVMRHLF</sequence>
<name>A0A0C3B3H7_PILCF</name>
<dbReference type="InParanoid" id="A0A0C3B3H7"/>
<reference evidence="2" key="2">
    <citation type="submission" date="2015-01" db="EMBL/GenBank/DDBJ databases">
        <title>Evolutionary Origins and Diversification of the Mycorrhizal Mutualists.</title>
        <authorList>
            <consortium name="DOE Joint Genome Institute"/>
            <consortium name="Mycorrhizal Genomics Consortium"/>
            <person name="Kohler A."/>
            <person name="Kuo A."/>
            <person name="Nagy L.G."/>
            <person name="Floudas D."/>
            <person name="Copeland A."/>
            <person name="Barry K.W."/>
            <person name="Cichocki N."/>
            <person name="Veneault-Fourrey C."/>
            <person name="LaButti K."/>
            <person name="Lindquist E.A."/>
            <person name="Lipzen A."/>
            <person name="Lundell T."/>
            <person name="Morin E."/>
            <person name="Murat C."/>
            <person name="Riley R."/>
            <person name="Ohm R."/>
            <person name="Sun H."/>
            <person name="Tunlid A."/>
            <person name="Henrissat B."/>
            <person name="Grigoriev I.V."/>
            <person name="Hibbett D.S."/>
            <person name="Martin F."/>
        </authorList>
    </citation>
    <scope>NUCLEOTIDE SEQUENCE [LARGE SCALE GENOMIC DNA]</scope>
    <source>
        <strain evidence="2">F 1598</strain>
    </source>
</reference>
<evidence type="ECO:0008006" key="3">
    <source>
        <dbReference type="Google" id="ProtNLM"/>
    </source>
</evidence>
<reference evidence="1 2" key="1">
    <citation type="submission" date="2014-04" db="EMBL/GenBank/DDBJ databases">
        <authorList>
            <consortium name="DOE Joint Genome Institute"/>
            <person name="Kuo A."/>
            <person name="Tarkka M."/>
            <person name="Buscot F."/>
            <person name="Kohler A."/>
            <person name="Nagy L.G."/>
            <person name="Floudas D."/>
            <person name="Copeland A."/>
            <person name="Barry K.W."/>
            <person name="Cichocki N."/>
            <person name="Veneault-Fourrey C."/>
            <person name="LaButti K."/>
            <person name="Lindquist E.A."/>
            <person name="Lipzen A."/>
            <person name="Lundell T."/>
            <person name="Morin E."/>
            <person name="Murat C."/>
            <person name="Sun H."/>
            <person name="Tunlid A."/>
            <person name="Henrissat B."/>
            <person name="Grigoriev I.V."/>
            <person name="Hibbett D.S."/>
            <person name="Martin F."/>
            <person name="Nordberg H.P."/>
            <person name="Cantor M.N."/>
            <person name="Hua S.X."/>
        </authorList>
    </citation>
    <scope>NUCLEOTIDE SEQUENCE [LARGE SCALE GENOMIC DNA]</scope>
    <source>
        <strain evidence="1 2">F 1598</strain>
    </source>
</reference>
<gene>
    <name evidence="1" type="ORF">PILCRDRAFT_48162</name>
</gene>
<feature type="non-terminal residue" evidence="1">
    <location>
        <position position="74"/>
    </location>
</feature>
<accession>A0A0C3B3H7</accession>
<keyword evidence="2" id="KW-1185">Reference proteome</keyword>
<feature type="non-terminal residue" evidence="1">
    <location>
        <position position="1"/>
    </location>
</feature>
<dbReference type="OrthoDB" id="2748701at2759"/>
<dbReference type="EMBL" id="KN833200">
    <property type="protein sequence ID" value="KIM71842.1"/>
    <property type="molecule type" value="Genomic_DNA"/>
</dbReference>
<protein>
    <recommendedName>
        <fullName evidence="3">F-box domain-containing protein</fullName>
    </recommendedName>
</protein>